<feature type="binding site" evidence="2">
    <location>
        <position position="358"/>
    </location>
    <ligand>
        <name>Mn(2+)</name>
        <dbReference type="ChEBI" id="CHEBI:29035"/>
        <label>2</label>
    </ligand>
</feature>
<comment type="cofactor">
    <cofactor evidence="2">
        <name>Mn(2+)</name>
        <dbReference type="ChEBI" id="CHEBI:29035"/>
    </cofactor>
    <text evidence="2">The Mn(2+) ion enhances activity.</text>
</comment>
<feature type="binding site" evidence="2">
    <location>
        <position position="135"/>
    </location>
    <ligand>
        <name>Mn(2+)</name>
        <dbReference type="ChEBI" id="CHEBI:29035"/>
        <label>2</label>
    </ligand>
</feature>
<dbReference type="FunFam" id="3.30.70.360:FF:000001">
    <property type="entry name" value="N-acetyldiaminopimelate deacetylase"/>
    <property type="match status" value="1"/>
</dbReference>
<name>A0A448UZJ5_9FIRM</name>
<proteinExistence type="predicted"/>
<dbReference type="GO" id="GO:0046872">
    <property type="term" value="F:metal ion binding"/>
    <property type="evidence" value="ECO:0007669"/>
    <property type="project" value="UniProtKB-KW"/>
</dbReference>
<evidence type="ECO:0000259" key="3">
    <source>
        <dbReference type="Pfam" id="PF07687"/>
    </source>
</evidence>
<dbReference type="RefSeq" id="WP_126464572.1">
    <property type="nucleotide sequence ID" value="NZ_LR134523.1"/>
</dbReference>
<dbReference type="OrthoDB" id="9776731at2"/>
<dbReference type="InterPro" id="IPR002933">
    <property type="entry name" value="Peptidase_M20"/>
</dbReference>
<dbReference type="Pfam" id="PF07687">
    <property type="entry name" value="M20_dimer"/>
    <property type="match status" value="1"/>
</dbReference>
<dbReference type="PANTHER" id="PTHR11014">
    <property type="entry name" value="PEPTIDASE M20 FAMILY MEMBER"/>
    <property type="match status" value="1"/>
</dbReference>
<dbReference type="Gene3D" id="3.40.630.10">
    <property type="entry name" value="Zn peptidases"/>
    <property type="match status" value="1"/>
</dbReference>
<dbReference type="EMBL" id="LR134523">
    <property type="protein sequence ID" value="VEJ34307.1"/>
    <property type="molecule type" value="Genomic_DNA"/>
</dbReference>
<dbReference type="PANTHER" id="PTHR11014:SF63">
    <property type="entry name" value="METALLOPEPTIDASE, PUTATIVE (AFU_ORTHOLOGUE AFUA_6G09600)-RELATED"/>
    <property type="match status" value="1"/>
</dbReference>
<dbReference type="KEGG" id="piv:NCTC13079_00086"/>
<keyword evidence="2" id="KW-0464">Manganese</keyword>
<keyword evidence="5" id="KW-1185">Reference proteome</keyword>
<evidence type="ECO:0000313" key="4">
    <source>
        <dbReference type="EMBL" id="VEJ34307.1"/>
    </source>
</evidence>
<dbReference type="InterPro" id="IPR011650">
    <property type="entry name" value="Peptidase_M20_dimer"/>
</dbReference>
<keyword evidence="1 4" id="KW-0378">Hydrolase</keyword>
<feature type="domain" description="Peptidase M20 dimerisation" evidence="3">
    <location>
        <begin position="183"/>
        <end position="278"/>
    </location>
</feature>
<evidence type="ECO:0000313" key="5">
    <source>
        <dbReference type="Proteomes" id="UP000269544"/>
    </source>
</evidence>
<dbReference type="SUPFAM" id="SSF53187">
    <property type="entry name" value="Zn-dependent exopeptidases"/>
    <property type="match status" value="1"/>
</dbReference>
<sequence>MHIQTIETIAEEIRAVYRHLHAHPELSGEEAETARFLKSELEALGPDVKDYGQHALSIDIVGEGGPGRLVAIRADTDALPILEETGLSYRSKNEGVMHACGHDVHMAVLLGTARYFMHHRNFPGTLRLLFQPDEEKNGGAEPMVKKGAMDGVDYVIGLHVSHQLPLGVYGVLPGFMNASVDDFVIEIRGKGGHAAHPQECKDPIVAGAHVICALQTIVSRKLSPLDPAVVTVGSAHGGTKPNIIPDTFTLTGTLRAHTAINRGYLQKKLAEIAETTARAFDCEAKVEILEGYIPLFNDPDTTEKVRRALADAFGEERVRTLPSASMGAEDFAYFAEAARGTFFNIGVAPKEGPVYPTHSSRFAPQESALFDGIAGEVAAALYLLQESE</sequence>
<dbReference type="Pfam" id="PF01546">
    <property type="entry name" value="Peptidase_M20"/>
    <property type="match status" value="1"/>
</dbReference>
<evidence type="ECO:0000256" key="2">
    <source>
        <dbReference type="PIRSR" id="PIRSR005962-1"/>
    </source>
</evidence>
<evidence type="ECO:0000256" key="1">
    <source>
        <dbReference type="ARBA" id="ARBA00022801"/>
    </source>
</evidence>
<dbReference type="GO" id="GO:0050118">
    <property type="term" value="F:N-acetyldiaminopimelate deacetylase activity"/>
    <property type="evidence" value="ECO:0007669"/>
    <property type="project" value="UniProtKB-EC"/>
</dbReference>
<reference evidence="4 5" key="1">
    <citation type="submission" date="2018-12" db="EMBL/GenBank/DDBJ databases">
        <authorList>
            <consortium name="Pathogen Informatics"/>
        </authorList>
    </citation>
    <scope>NUCLEOTIDE SEQUENCE [LARGE SCALE GENOMIC DNA]</scope>
    <source>
        <strain evidence="4 5">NCTC13079</strain>
    </source>
</reference>
<organism evidence="4 5">
    <name type="scientific">Aedoeadaptatus ivorii</name>
    <dbReference type="NCBI Taxonomy" id="54006"/>
    <lineage>
        <taxon>Bacteria</taxon>
        <taxon>Bacillati</taxon>
        <taxon>Bacillota</taxon>
        <taxon>Tissierellia</taxon>
        <taxon>Tissierellales</taxon>
        <taxon>Peptoniphilaceae</taxon>
        <taxon>Aedoeadaptatus</taxon>
    </lineage>
</organism>
<protein>
    <submittedName>
        <fullName evidence="4">N-acetyldiaminopimelate deacetylase</fullName>
        <ecNumber evidence="4">3.5.1.47</ecNumber>
    </submittedName>
</protein>
<dbReference type="InterPro" id="IPR036264">
    <property type="entry name" value="Bact_exopeptidase_dim_dom"/>
</dbReference>
<dbReference type="NCBIfam" id="TIGR01891">
    <property type="entry name" value="amidohydrolases"/>
    <property type="match status" value="1"/>
</dbReference>
<dbReference type="PIRSF" id="PIRSF005962">
    <property type="entry name" value="Pept_M20D_amidohydro"/>
    <property type="match status" value="1"/>
</dbReference>
<feature type="binding site" evidence="2">
    <location>
        <position position="159"/>
    </location>
    <ligand>
        <name>Mn(2+)</name>
        <dbReference type="ChEBI" id="CHEBI:29035"/>
        <label>2</label>
    </ligand>
</feature>
<accession>A0A448UZJ5</accession>
<dbReference type="GO" id="GO:0019877">
    <property type="term" value="P:diaminopimelate biosynthetic process"/>
    <property type="evidence" value="ECO:0007669"/>
    <property type="project" value="UniProtKB-ARBA"/>
</dbReference>
<dbReference type="Gene3D" id="3.30.70.360">
    <property type="match status" value="1"/>
</dbReference>
<keyword evidence="2" id="KW-0479">Metal-binding</keyword>
<dbReference type="InterPro" id="IPR017439">
    <property type="entry name" value="Amidohydrolase"/>
</dbReference>
<dbReference type="EC" id="3.5.1.47" evidence="4"/>
<dbReference type="Proteomes" id="UP000269544">
    <property type="component" value="Chromosome"/>
</dbReference>
<gene>
    <name evidence="4" type="primary">ykuR</name>
    <name evidence="4" type="ORF">NCTC13079_00086</name>
</gene>
<dbReference type="SUPFAM" id="SSF55031">
    <property type="entry name" value="Bacterial exopeptidase dimerisation domain"/>
    <property type="match status" value="1"/>
</dbReference>
<feature type="binding site" evidence="2">
    <location>
        <position position="100"/>
    </location>
    <ligand>
        <name>Mn(2+)</name>
        <dbReference type="ChEBI" id="CHEBI:29035"/>
        <label>2</label>
    </ligand>
</feature>
<feature type="binding site" evidence="2">
    <location>
        <position position="102"/>
    </location>
    <ligand>
        <name>Mn(2+)</name>
        <dbReference type="ChEBI" id="CHEBI:29035"/>
        <label>2</label>
    </ligand>
</feature>
<dbReference type="AlphaFoldDB" id="A0A448UZJ5"/>